<evidence type="ECO:0000313" key="4">
    <source>
        <dbReference type="Proteomes" id="UP000324575"/>
    </source>
</evidence>
<dbReference type="Pfam" id="PF12849">
    <property type="entry name" value="PBP_like_2"/>
    <property type="match status" value="1"/>
</dbReference>
<dbReference type="InterPro" id="IPR050811">
    <property type="entry name" value="Phosphate_ABC_transporter"/>
</dbReference>
<dbReference type="Gene3D" id="3.40.190.10">
    <property type="entry name" value="Periplasmic binding protein-like II"/>
    <property type="match status" value="2"/>
</dbReference>
<name>A0A5M8NT53_9BACT</name>
<comment type="caution">
    <text evidence="3">The sequence shown here is derived from an EMBL/GenBank/DDBJ whole genome shotgun (WGS) entry which is preliminary data.</text>
</comment>
<evidence type="ECO:0000313" key="3">
    <source>
        <dbReference type="EMBL" id="KAA6299970.1"/>
    </source>
</evidence>
<proteinExistence type="predicted"/>
<dbReference type="InterPro" id="IPR024370">
    <property type="entry name" value="PBP_domain"/>
</dbReference>
<keyword evidence="1" id="KW-0732">Signal</keyword>
<evidence type="ECO:0000256" key="1">
    <source>
        <dbReference type="ARBA" id="ARBA00022729"/>
    </source>
</evidence>
<sequence>MKRIVYVGILFTFLLSLVSCRKEKEPKGKWDDTIHSGIINIACDENFRALMDAEIGVFEGHNPLAVIFPIYTNENEAIRLLTEDSVRFALTTRDLYPEERQALHARTMDAKRYLIAFDGIALIINSTNTDSILSVSALKKMLTGEITEWTQMNPQSLLGSVRLIVDNKDSGILRYLVDSIAGKQALTDQIYAMNNPAEVIEKVKQMPNTIGFVGINKLEDIPLADKNKIRLVRLSTVEPATLANSYLPYAGDIHREDYPLWRPVYVLLSDPKSGLSTGLSVFLSLQIGQIVLMKEGLLPVTDPQNRRINRIN</sequence>
<dbReference type="PANTHER" id="PTHR30570:SF1">
    <property type="entry name" value="PHOSPHATE-BINDING PROTEIN PSTS"/>
    <property type="match status" value="1"/>
</dbReference>
<dbReference type="Proteomes" id="UP000324575">
    <property type="component" value="Unassembled WGS sequence"/>
</dbReference>
<reference evidence="3 4" key="1">
    <citation type="submission" date="2019-03" db="EMBL/GenBank/DDBJ databases">
        <title>Single cell metagenomics reveals metabolic interactions within the superorganism composed of flagellate Streblomastix strix and complex community of Bacteroidetes bacteria on its surface.</title>
        <authorList>
            <person name="Treitli S.C."/>
            <person name="Kolisko M."/>
            <person name="Husnik F."/>
            <person name="Keeling P."/>
            <person name="Hampl V."/>
        </authorList>
    </citation>
    <scope>NUCLEOTIDE SEQUENCE [LARGE SCALE GENOMIC DNA]</scope>
    <source>
        <strain evidence="3">St1</strain>
    </source>
</reference>
<protein>
    <submittedName>
        <fullName evidence="3">Phosphate-binding protein PstS</fullName>
    </submittedName>
</protein>
<dbReference type="AlphaFoldDB" id="A0A5M8NT53"/>
<dbReference type="PROSITE" id="PS51257">
    <property type="entry name" value="PROKAR_LIPOPROTEIN"/>
    <property type="match status" value="1"/>
</dbReference>
<gene>
    <name evidence="3" type="ORF">EZS26_003890</name>
</gene>
<dbReference type="SUPFAM" id="SSF53850">
    <property type="entry name" value="Periplasmic binding protein-like II"/>
    <property type="match status" value="1"/>
</dbReference>
<dbReference type="PANTHER" id="PTHR30570">
    <property type="entry name" value="PERIPLASMIC PHOSPHATE BINDING COMPONENT OF PHOSPHATE ABC TRANSPORTER"/>
    <property type="match status" value="1"/>
</dbReference>
<accession>A0A5M8NT53</accession>
<organism evidence="3 4">
    <name type="scientific">Candidatus Ordinivivax streblomastigis</name>
    <dbReference type="NCBI Taxonomy" id="2540710"/>
    <lineage>
        <taxon>Bacteria</taxon>
        <taxon>Pseudomonadati</taxon>
        <taxon>Bacteroidota</taxon>
        <taxon>Bacteroidia</taxon>
        <taxon>Bacteroidales</taxon>
        <taxon>Candidatus Ordinivivax</taxon>
    </lineage>
</organism>
<evidence type="ECO:0000259" key="2">
    <source>
        <dbReference type="Pfam" id="PF12849"/>
    </source>
</evidence>
<dbReference type="EMBL" id="SNRX01000175">
    <property type="protein sequence ID" value="KAA6299970.1"/>
    <property type="molecule type" value="Genomic_DNA"/>
</dbReference>
<feature type="domain" description="PBP" evidence="2">
    <location>
        <begin position="37"/>
        <end position="283"/>
    </location>
</feature>